<dbReference type="GO" id="GO:0005886">
    <property type="term" value="C:plasma membrane"/>
    <property type="evidence" value="ECO:0007669"/>
    <property type="project" value="UniProtKB-SubCell"/>
</dbReference>
<dbReference type="GO" id="GO:0015095">
    <property type="term" value="F:magnesium ion transmembrane transporter activity"/>
    <property type="evidence" value="ECO:0007669"/>
    <property type="project" value="TreeGrafter"/>
</dbReference>
<evidence type="ECO:0000313" key="14">
    <source>
        <dbReference type="Proteomes" id="UP000295781"/>
    </source>
</evidence>
<evidence type="ECO:0000256" key="5">
    <source>
        <dbReference type="ARBA" id="ARBA00022692"/>
    </source>
</evidence>
<evidence type="ECO:0000256" key="3">
    <source>
        <dbReference type="ARBA" id="ARBA00022448"/>
    </source>
</evidence>
<evidence type="ECO:0000256" key="9">
    <source>
        <dbReference type="ARBA" id="ARBA00023136"/>
    </source>
</evidence>
<evidence type="ECO:0000256" key="1">
    <source>
        <dbReference type="ARBA" id="ARBA00004651"/>
    </source>
</evidence>
<comment type="similarity">
    <text evidence="2">Belongs to the CorA metal ion transporter (MIT) (TC 1.A.35) family.</text>
</comment>
<gene>
    <name evidence="13" type="ORF">SOCEGT47_047670</name>
</gene>
<comment type="function">
    <text evidence="11">Mediates influx of magnesium ions. Alternates between open and closed states. Activated by low cytoplasmic Mg(2+) levels. Inactive when cytoplasmic Mg(2+) levels are high.</text>
</comment>
<evidence type="ECO:0000256" key="11">
    <source>
        <dbReference type="ARBA" id="ARBA00045497"/>
    </source>
</evidence>
<dbReference type="InterPro" id="IPR045863">
    <property type="entry name" value="CorA_TM1_TM2"/>
</dbReference>
<dbReference type="GO" id="GO:0015087">
    <property type="term" value="F:cobalt ion transmembrane transporter activity"/>
    <property type="evidence" value="ECO:0007669"/>
    <property type="project" value="TreeGrafter"/>
</dbReference>
<proteinExistence type="inferred from homology"/>
<sequence length="82" mass="9081">MSNRMNEIMKVLTITSTIFLPVTAIAGIYGMSFHHESSPYDMPELDGYHGYPLVWCLTLASVIGLLADYRREGWLGKGGDDG</sequence>
<dbReference type="FunFam" id="1.20.58.340:FF:000004">
    <property type="entry name" value="Magnesium transport protein CorA"/>
    <property type="match status" value="1"/>
</dbReference>
<dbReference type="Pfam" id="PF01544">
    <property type="entry name" value="CorA"/>
    <property type="match status" value="1"/>
</dbReference>
<dbReference type="EMBL" id="CP012670">
    <property type="protein sequence ID" value="AUX24230.1"/>
    <property type="molecule type" value="Genomic_DNA"/>
</dbReference>
<name>A0A4P2Q4C9_SORCE</name>
<feature type="transmembrane region" description="Helical" evidence="12">
    <location>
        <begin position="50"/>
        <end position="67"/>
    </location>
</feature>
<keyword evidence="8" id="KW-0406">Ion transport</keyword>
<evidence type="ECO:0000256" key="10">
    <source>
        <dbReference type="ARBA" id="ARBA00034269"/>
    </source>
</evidence>
<keyword evidence="9 12" id="KW-0472">Membrane</keyword>
<dbReference type="AlphaFoldDB" id="A0A4P2Q4C9"/>
<keyword evidence="3" id="KW-0813">Transport</keyword>
<evidence type="ECO:0000313" key="13">
    <source>
        <dbReference type="EMBL" id="AUX24230.1"/>
    </source>
</evidence>
<dbReference type="InterPro" id="IPR002523">
    <property type="entry name" value="MgTranspt_CorA/ZnTranspt_ZntB"/>
</dbReference>
<evidence type="ECO:0000256" key="4">
    <source>
        <dbReference type="ARBA" id="ARBA00022475"/>
    </source>
</evidence>
<keyword evidence="4" id="KW-1003">Cell membrane</keyword>
<accession>A0A4P2Q4C9</accession>
<evidence type="ECO:0000256" key="12">
    <source>
        <dbReference type="SAM" id="Phobius"/>
    </source>
</evidence>
<keyword evidence="6" id="KW-0460">Magnesium</keyword>
<keyword evidence="7 12" id="KW-1133">Transmembrane helix</keyword>
<dbReference type="GO" id="GO:0050897">
    <property type="term" value="F:cobalt ion binding"/>
    <property type="evidence" value="ECO:0007669"/>
    <property type="project" value="TreeGrafter"/>
</dbReference>
<protein>
    <submittedName>
        <fullName evidence="13">Uncharacterized protein</fullName>
    </submittedName>
</protein>
<evidence type="ECO:0000256" key="8">
    <source>
        <dbReference type="ARBA" id="ARBA00023065"/>
    </source>
</evidence>
<reference evidence="13 14" key="1">
    <citation type="submission" date="2015-09" db="EMBL/GenBank/DDBJ databases">
        <title>Sorangium comparison.</title>
        <authorList>
            <person name="Zaburannyi N."/>
            <person name="Bunk B."/>
            <person name="Overmann J."/>
            <person name="Mueller R."/>
        </authorList>
    </citation>
    <scope>NUCLEOTIDE SEQUENCE [LARGE SCALE GENOMIC DNA]</scope>
    <source>
        <strain evidence="13 14">So ceGT47</strain>
    </source>
</reference>
<dbReference type="PANTHER" id="PTHR46494:SF1">
    <property type="entry name" value="CORA FAMILY METAL ION TRANSPORTER (EUROFUNG)"/>
    <property type="match status" value="1"/>
</dbReference>
<dbReference type="PANTHER" id="PTHR46494">
    <property type="entry name" value="CORA FAMILY METAL ION TRANSPORTER (EUROFUNG)"/>
    <property type="match status" value="1"/>
</dbReference>
<dbReference type="Proteomes" id="UP000295781">
    <property type="component" value="Chromosome"/>
</dbReference>
<dbReference type="SUPFAM" id="SSF144083">
    <property type="entry name" value="Magnesium transport protein CorA, transmembrane region"/>
    <property type="match status" value="1"/>
</dbReference>
<comment type="subcellular location">
    <subcellularLocation>
        <location evidence="1">Cell membrane</location>
        <topology evidence="1">Multi-pass membrane protein</topology>
    </subcellularLocation>
</comment>
<organism evidence="13 14">
    <name type="scientific">Sorangium cellulosum</name>
    <name type="common">Polyangium cellulosum</name>
    <dbReference type="NCBI Taxonomy" id="56"/>
    <lineage>
        <taxon>Bacteria</taxon>
        <taxon>Pseudomonadati</taxon>
        <taxon>Myxococcota</taxon>
        <taxon>Polyangia</taxon>
        <taxon>Polyangiales</taxon>
        <taxon>Polyangiaceae</taxon>
        <taxon>Sorangium</taxon>
    </lineage>
</organism>
<evidence type="ECO:0000256" key="2">
    <source>
        <dbReference type="ARBA" id="ARBA00009765"/>
    </source>
</evidence>
<comment type="catalytic activity">
    <reaction evidence="10">
        <text>Mg(2+)(in) = Mg(2+)(out)</text>
        <dbReference type="Rhea" id="RHEA:29827"/>
        <dbReference type="ChEBI" id="CHEBI:18420"/>
    </reaction>
</comment>
<evidence type="ECO:0000256" key="6">
    <source>
        <dbReference type="ARBA" id="ARBA00022842"/>
    </source>
</evidence>
<dbReference type="Gene3D" id="1.20.58.340">
    <property type="entry name" value="Magnesium transport protein CorA, transmembrane region"/>
    <property type="match status" value="1"/>
</dbReference>
<keyword evidence="5 12" id="KW-0812">Transmembrane</keyword>
<dbReference type="GO" id="GO:0000287">
    <property type="term" value="F:magnesium ion binding"/>
    <property type="evidence" value="ECO:0007669"/>
    <property type="project" value="TreeGrafter"/>
</dbReference>
<evidence type="ECO:0000256" key="7">
    <source>
        <dbReference type="ARBA" id="ARBA00022989"/>
    </source>
</evidence>